<dbReference type="KEGG" id="scyp:JYB88_07125"/>
<keyword evidence="3" id="KW-1185">Reference proteome</keyword>
<dbReference type="PANTHER" id="PTHR15032:SF4">
    <property type="entry name" value="N-ACYL-PHOSPHATIDYLETHANOLAMINE-HYDROLYZING PHOSPHOLIPASE D"/>
    <property type="match status" value="1"/>
</dbReference>
<dbReference type="Gene3D" id="3.60.15.10">
    <property type="entry name" value="Ribonuclease Z/Hydroxyacylglutathione hydrolase-like"/>
    <property type="match status" value="1"/>
</dbReference>
<accession>A0A975ALN4</accession>
<dbReference type="InterPro" id="IPR036866">
    <property type="entry name" value="RibonucZ/Hydroxyglut_hydro"/>
</dbReference>
<evidence type="ECO:0000313" key="2">
    <source>
        <dbReference type="EMBL" id="QSX31395.1"/>
    </source>
</evidence>
<dbReference type="SUPFAM" id="SSF56281">
    <property type="entry name" value="Metallo-hydrolase/oxidoreductase"/>
    <property type="match status" value="1"/>
</dbReference>
<dbReference type="Pfam" id="PF12706">
    <property type="entry name" value="Lactamase_B_2"/>
    <property type="match status" value="1"/>
</dbReference>
<feature type="domain" description="Metallo-beta-lactamase" evidence="1">
    <location>
        <begin position="93"/>
        <end position="287"/>
    </location>
</feature>
<dbReference type="Proteomes" id="UP000663281">
    <property type="component" value="Chromosome"/>
</dbReference>
<dbReference type="RefSeq" id="WP_207325958.1">
    <property type="nucleotide sequence ID" value="NZ_CP071504.1"/>
</dbReference>
<dbReference type="PANTHER" id="PTHR15032">
    <property type="entry name" value="N-ACYL-PHOSPHATIDYLETHANOLAMINE-HYDROLYZING PHOSPHOLIPASE D"/>
    <property type="match status" value="1"/>
</dbReference>
<sequence length="367" mass="41270">MSHTQQLTAEPVFHNEGAVFHQGRFHNTRVAFETDAANLWQVTKAYLGAKRAAPRPDVAVPLCEIDEAELARDEARLYRLGHSTVLIRLDGKWLLTDPVFSERASPVQWAGPKRFHDSPLTPEQLPFIDAVILSHDHYDHLDKAAIKALDAKVGQFIAPLGVGQRLRAWGVAAEKITELDWWQGISLGSIRLTATPSQHFSGRGLLDKNHTLWASWVLAGKQARVFFSGDSGYFEGFREIGERFGPFDITLMETGAYNELWADIHMHPQQSLQAHLDVAGMALLPIHNGTFDLALHDWYEPLERIEALARRQGVVLLTPRFGEPVSLRSPKPTSLWWRELMHEQDLAIAALTEESGLCSLRLFPDKT</sequence>
<organism evidence="2 3">
    <name type="scientific">Shewanella cyperi</name>
    <dbReference type="NCBI Taxonomy" id="2814292"/>
    <lineage>
        <taxon>Bacteria</taxon>
        <taxon>Pseudomonadati</taxon>
        <taxon>Pseudomonadota</taxon>
        <taxon>Gammaproteobacteria</taxon>
        <taxon>Alteromonadales</taxon>
        <taxon>Shewanellaceae</taxon>
        <taxon>Shewanella</taxon>
    </lineage>
</organism>
<dbReference type="GO" id="GO:0005737">
    <property type="term" value="C:cytoplasm"/>
    <property type="evidence" value="ECO:0007669"/>
    <property type="project" value="TreeGrafter"/>
</dbReference>
<dbReference type="AlphaFoldDB" id="A0A975ALN4"/>
<proteinExistence type="predicted"/>
<evidence type="ECO:0000259" key="1">
    <source>
        <dbReference type="Pfam" id="PF12706"/>
    </source>
</evidence>
<evidence type="ECO:0000313" key="3">
    <source>
        <dbReference type="Proteomes" id="UP000663281"/>
    </source>
</evidence>
<dbReference type="EMBL" id="CP071504">
    <property type="protein sequence ID" value="QSX31395.1"/>
    <property type="molecule type" value="Genomic_DNA"/>
</dbReference>
<reference evidence="2 3" key="1">
    <citation type="submission" date="2021-03" db="EMBL/GenBank/DDBJ databases">
        <title>Novel species identification of genus Shewanella.</title>
        <authorList>
            <person name="Liu G."/>
            <person name="Zhang Q."/>
        </authorList>
    </citation>
    <scope>NUCLEOTIDE SEQUENCE [LARGE SCALE GENOMIC DNA]</scope>
    <source>
        <strain evidence="2 3">FJAT-53726</strain>
    </source>
</reference>
<gene>
    <name evidence="2" type="ORF">JYB88_07125</name>
</gene>
<protein>
    <submittedName>
        <fullName evidence="2">MBL fold metallo-hydrolase</fullName>
    </submittedName>
</protein>
<dbReference type="InterPro" id="IPR001279">
    <property type="entry name" value="Metallo-B-lactamas"/>
</dbReference>
<name>A0A975ALN4_9GAMM</name>